<dbReference type="OrthoDB" id="1144836at2"/>
<dbReference type="EMBL" id="JH594606">
    <property type="protein sequence ID" value="EHQ03253.1"/>
    <property type="molecule type" value="Genomic_DNA"/>
</dbReference>
<feature type="chain" id="PRO_5003560031" evidence="1">
    <location>
        <begin position="23"/>
        <end position="190"/>
    </location>
</feature>
<sequence>MNFLLKRLFKLSCAVVLLSSCAGEDIGDLNAKSTSATIVTANIEYTDLVGHWDLSVMQADRAVDLNKDSTFNSNLLLETTCFNPMSISFSDDMTFSSVNARLDFEAGTNNDEFFCMGNRTDTGTWGIEGDVLTLNVEINGSTYPHKKTLVFKQDVFTFSVDKSESIQYVADPGGTSVSEILVVELEYQKL</sequence>
<evidence type="ECO:0000256" key="1">
    <source>
        <dbReference type="SAM" id="SignalP"/>
    </source>
</evidence>
<protein>
    <submittedName>
        <fullName evidence="3">Secreted protein</fullName>
    </submittedName>
</protein>
<dbReference type="Proteomes" id="UP000003844">
    <property type="component" value="Unassembled WGS sequence"/>
</dbReference>
<proteinExistence type="predicted"/>
<dbReference type="HOGENOM" id="CLU_122330_0_0_10"/>
<dbReference type="AlphaFoldDB" id="H2BY47"/>
<dbReference type="InterPro" id="IPR024311">
    <property type="entry name" value="Lipocalin-like"/>
</dbReference>
<reference evidence="4" key="1">
    <citation type="journal article" date="2012" name="Stand. Genomic Sci.">
        <title>Genome sequence of the Antarctic rhodopsins-containing flavobacterium Gillisia limnaea type strain (R-8282(T)).</title>
        <authorList>
            <person name="Riedel T."/>
            <person name="Held B."/>
            <person name="Nolan M."/>
            <person name="Lucas S."/>
            <person name="Lapidus A."/>
            <person name="Tice H."/>
            <person name="Del Rio T.G."/>
            <person name="Cheng J.F."/>
            <person name="Han C."/>
            <person name="Tapia R."/>
            <person name="Goodwin L.A."/>
            <person name="Pitluck S."/>
            <person name="Liolios K."/>
            <person name="Mavromatis K."/>
            <person name="Pagani I."/>
            <person name="Ivanova N."/>
            <person name="Mikhailova N."/>
            <person name="Pati A."/>
            <person name="Chen A."/>
            <person name="Palaniappan K."/>
            <person name="Land M."/>
            <person name="Rohde M."/>
            <person name="Tindall B.J."/>
            <person name="Detter J.C."/>
            <person name="Goker M."/>
            <person name="Bristow J."/>
            <person name="Eisen J.A."/>
            <person name="Markowitz V."/>
            <person name="Hugenholtz P."/>
            <person name="Kyrpides N.C."/>
            <person name="Klenk H.P."/>
            <person name="Woyke T."/>
        </authorList>
    </citation>
    <scope>NUCLEOTIDE SEQUENCE [LARGE SCALE GENOMIC DNA]</scope>
    <source>
        <strain evidence="4">DSM 15749 / LMG 21470 / R-8282</strain>
    </source>
</reference>
<evidence type="ECO:0000313" key="4">
    <source>
        <dbReference type="Proteomes" id="UP000003844"/>
    </source>
</evidence>
<accession>H2BY47</accession>
<keyword evidence="1" id="KW-0732">Signal</keyword>
<keyword evidence="4" id="KW-1185">Reference proteome</keyword>
<dbReference type="RefSeq" id="WP_006989560.1">
    <property type="nucleotide sequence ID" value="NZ_JH594606.1"/>
</dbReference>
<feature type="domain" description="Lipocalin-like" evidence="2">
    <location>
        <begin position="48"/>
        <end position="140"/>
    </location>
</feature>
<evidence type="ECO:0000313" key="3">
    <source>
        <dbReference type="EMBL" id="EHQ03253.1"/>
    </source>
</evidence>
<dbReference type="eggNOG" id="ENOG5032XA2">
    <property type="taxonomic scope" value="Bacteria"/>
</dbReference>
<name>H2BY47_GILLR</name>
<evidence type="ECO:0000259" key="2">
    <source>
        <dbReference type="Pfam" id="PF13648"/>
    </source>
</evidence>
<dbReference type="PROSITE" id="PS51257">
    <property type="entry name" value="PROKAR_LIPOPROTEIN"/>
    <property type="match status" value="1"/>
</dbReference>
<gene>
    <name evidence="3" type="ORF">Gilli_2637</name>
</gene>
<dbReference type="Pfam" id="PF13648">
    <property type="entry name" value="Lipocalin_4"/>
    <property type="match status" value="1"/>
</dbReference>
<feature type="signal peptide" evidence="1">
    <location>
        <begin position="1"/>
        <end position="22"/>
    </location>
</feature>
<organism evidence="3 4">
    <name type="scientific">Gillisia limnaea (strain DSM 15749 / LMG 21470 / R-8282)</name>
    <dbReference type="NCBI Taxonomy" id="865937"/>
    <lineage>
        <taxon>Bacteria</taxon>
        <taxon>Pseudomonadati</taxon>
        <taxon>Bacteroidota</taxon>
        <taxon>Flavobacteriia</taxon>
        <taxon>Flavobacteriales</taxon>
        <taxon>Flavobacteriaceae</taxon>
        <taxon>Gillisia</taxon>
    </lineage>
</organism>